<feature type="domain" description="GPI inositol-deacylase winged helix" evidence="3">
    <location>
        <begin position="293"/>
        <end position="367"/>
    </location>
</feature>
<dbReference type="InterPro" id="IPR027417">
    <property type="entry name" value="P-loop_NTPase"/>
</dbReference>
<accession>A0A5C3KMG8</accession>
<dbReference type="OrthoDB" id="7464126at2759"/>
<protein>
    <submittedName>
        <fullName evidence="5">Uncharacterized protein</fullName>
    </submittedName>
</protein>
<dbReference type="InterPro" id="IPR056884">
    <property type="entry name" value="NPHP3-like_N"/>
</dbReference>
<dbReference type="Proteomes" id="UP000307440">
    <property type="component" value="Unassembled WGS sequence"/>
</dbReference>
<dbReference type="SMART" id="SM00248">
    <property type="entry name" value="ANK"/>
    <property type="match status" value="4"/>
</dbReference>
<dbReference type="PANTHER" id="PTHR10039">
    <property type="entry name" value="AMELOGENIN"/>
    <property type="match status" value="1"/>
</dbReference>
<evidence type="ECO:0000313" key="6">
    <source>
        <dbReference type="Proteomes" id="UP000307440"/>
    </source>
</evidence>
<dbReference type="InterPro" id="IPR054471">
    <property type="entry name" value="GPIID_WHD"/>
</dbReference>
<dbReference type="PANTHER" id="PTHR10039:SF16">
    <property type="entry name" value="GPI INOSITOL-DEACYLASE"/>
    <property type="match status" value="1"/>
</dbReference>
<dbReference type="PROSITE" id="PS50088">
    <property type="entry name" value="ANK_REPEAT"/>
    <property type="match status" value="2"/>
</dbReference>
<dbReference type="PROSITE" id="PS50297">
    <property type="entry name" value="ANK_REP_REGION"/>
    <property type="match status" value="1"/>
</dbReference>
<evidence type="ECO:0000313" key="5">
    <source>
        <dbReference type="EMBL" id="TFK21257.1"/>
    </source>
</evidence>
<dbReference type="AlphaFoldDB" id="A0A5C3KMG8"/>
<keyword evidence="6" id="KW-1185">Reference proteome</keyword>
<sequence>IVKWLTKVTFRIIQIDTFSKRAPKTGIWLLRGSHFKLWITEGGILWGTGMPGAGKTVLASLVIDHLLQLSDTSKEIAVIYAYCRYTDPVSVKDILAAMLKQLLEDHPSIITFIKPLYETHKRRGTHPSQAELLELLRVISSSNIFTATFCILDGLDEAQNDAQIDIISALATLPVRFFITSRPLASLKDLVPKAVFIDIVVQDGDIVLLVEQKLASIPALRRLFNQKELKTEIVSKLLEKSSGMFLVASLQLEMLRDCLTVKDLRATLERLPAGVHDMYETTMDRIERQPNANIAKSILLWLLHGRRSLTMEELQCAIAACPETYQYDPERIVDEDSVLSLCCGLVTLDPESKLVRLVHYTAKDFLLPYISRYNDNPHHLLASVCAARLLQCNFHALESVPSRTIDSDLKTIPLLEYSHSNWPHHASQSHSLPPTVETFILLCRHYPLQQPVWYHGWDKLNSLHVAAAFDFPQLFLPLLVPSDIGSDINARTTLGATALMLACERGHLVAAKLLLDVDGVDVNAEDNDGGTALTKASSNGHIDIVNALTSLSEIEVNHKDSAGSTALLYAAGKGHLDVVKALLGVDGIDIEACDEDGWTALMRPSREGYTQVVRELVEVGGGNVNAAD</sequence>
<keyword evidence="2" id="KW-0040">ANK repeat</keyword>
<gene>
    <name evidence="5" type="ORF">FA15DRAFT_560298</name>
</gene>
<dbReference type="Gene3D" id="3.40.50.300">
    <property type="entry name" value="P-loop containing nucleotide triphosphate hydrolases"/>
    <property type="match status" value="1"/>
</dbReference>
<reference evidence="5 6" key="1">
    <citation type="journal article" date="2019" name="Nat. Ecol. Evol.">
        <title>Megaphylogeny resolves global patterns of mushroom evolution.</title>
        <authorList>
            <person name="Varga T."/>
            <person name="Krizsan K."/>
            <person name="Foldi C."/>
            <person name="Dima B."/>
            <person name="Sanchez-Garcia M."/>
            <person name="Sanchez-Ramirez S."/>
            <person name="Szollosi G.J."/>
            <person name="Szarkandi J.G."/>
            <person name="Papp V."/>
            <person name="Albert L."/>
            <person name="Andreopoulos W."/>
            <person name="Angelini C."/>
            <person name="Antonin V."/>
            <person name="Barry K.W."/>
            <person name="Bougher N.L."/>
            <person name="Buchanan P."/>
            <person name="Buyck B."/>
            <person name="Bense V."/>
            <person name="Catcheside P."/>
            <person name="Chovatia M."/>
            <person name="Cooper J."/>
            <person name="Damon W."/>
            <person name="Desjardin D."/>
            <person name="Finy P."/>
            <person name="Geml J."/>
            <person name="Haridas S."/>
            <person name="Hughes K."/>
            <person name="Justo A."/>
            <person name="Karasinski D."/>
            <person name="Kautmanova I."/>
            <person name="Kiss B."/>
            <person name="Kocsube S."/>
            <person name="Kotiranta H."/>
            <person name="LaButti K.M."/>
            <person name="Lechner B.E."/>
            <person name="Liimatainen K."/>
            <person name="Lipzen A."/>
            <person name="Lukacs Z."/>
            <person name="Mihaltcheva S."/>
            <person name="Morgado L.N."/>
            <person name="Niskanen T."/>
            <person name="Noordeloos M.E."/>
            <person name="Ohm R.A."/>
            <person name="Ortiz-Santana B."/>
            <person name="Ovrebo C."/>
            <person name="Racz N."/>
            <person name="Riley R."/>
            <person name="Savchenko A."/>
            <person name="Shiryaev A."/>
            <person name="Soop K."/>
            <person name="Spirin V."/>
            <person name="Szebenyi C."/>
            <person name="Tomsovsky M."/>
            <person name="Tulloss R.E."/>
            <person name="Uehling J."/>
            <person name="Grigoriev I.V."/>
            <person name="Vagvolgyi C."/>
            <person name="Papp T."/>
            <person name="Martin F.M."/>
            <person name="Miettinen O."/>
            <person name="Hibbett D.S."/>
            <person name="Nagy L.G."/>
        </authorList>
    </citation>
    <scope>NUCLEOTIDE SEQUENCE [LARGE SCALE GENOMIC DNA]</scope>
    <source>
        <strain evidence="5 6">CBS 121175</strain>
    </source>
</reference>
<dbReference type="InterPro" id="IPR002110">
    <property type="entry name" value="Ankyrin_rpt"/>
</dbReference>
<dbReference type="STRING" id="230819.A0A5C3KMG8"/>
<proteinExistence type="predicted"/>
<name>A0A5C3KMG8_COPMA</name>
<keyword evidence="1" id="KW-0677">Repeat</keyword>
<dbReference type="Pfam" id="PF22939">
    <property type="entry name" value="WHD_GPIID"/>
    <property type="match status" value="1"/>
</dbReference>
<organism evidence="5 6">
    <name type="scientific">Coprinopsis marcescibilis</name>
    <name type="common">Agaric fungus</name>
    <name type="synonym">Psathyrella marcescibilis</name>
    <dbReference type="NCBI Taxonomy" id="230819"/>
    <lineage>
        <taxon>Eukaryota</taxon>
        <taxon>Fungi</taxon>
        <taxon>Dikarya</taxon>
        <taxon>Basidiomycota</taxon>
        <taxon>Agaricomycotina</taxon>
        <taxon>Agaricomycetes</taxon>
        <taxon>Agaricomycetidae</taxon>
        <taxon>Agaricales</taxon>
        <taxon>Agaricineae</taxon>
        <taxon>Psathyrellaceae</taxon>
        <taxon>Coprinopsis</taxon>
    </lineage>
</organism>
<evidence type="ECO:0000259" key="3">
    <source>
        <dbReference type="Pfam" id="PF22939"/>
    </source>
</evidence>
<dbReference type="Pfam" id="PF12796">
    <property type="entry name" value="Ank_2"/>
    <property type="match status" value="1"/>
</dbReference>
<dbReference type="Pfam" id="PF13637">
    <property type="entry name" value="Ank_4"/>
    <property type="match status" value="1"/>
</dbReference>
<feature type="non-terminal residue" evidence="5">
    <location>
        <position position="628"/>
    </location>
</feature>
<dbReference type="Pfam" id="PF24883">
    <property type="entry name" value="NPHP3_N"/>
    <property type="match status" value="1"/>
</dbReference>
<feature type="domain" description="Nephrocystin 3-like N-terminal" evidence="4">
    <location>
        <begin position="25"/>
        <end position="182"/>
    </location>
</feature>
<dbReference type="Gene3D" id="1.25.40.20">
    <property type="entry name" value="Ankyrin repeat-containing domain"/>
    <property type="match status" value="2"/>
</dbReference>
<evidence type="ECO:0000259" key="4">
    <source>
        <dbReference type="Pfam" id="PF24883"/>
    </source>
</evidence>
<evidence type="ECO:0000256" key="1">
    <source>
        <dbReference type="ARBA" id="ARBA00022737"/>
    </source>
</evidence>
<evidence type="ECO:0000256" key="2">
    <source>
        <dbReference type="PROSITE-ProRule" id="PRU00023"/>
    </source>
</evidence>
<feature type="repeat" description="ANK" evidence="2">
    <location>
        <begin position="562"/>
        <end position="595"/>
    </location>
</feature>
<dbReference type="SUPFAM" id="SSF48403">
    <property type="entry name" value="Ankyrin repeat"/>
    <property type="match status" value="1"/>
</dbReference>
<dbReference type="EMBL" id="ML210274">
    <property type="protein sequence ID" value="TFK21257.1"/>
    <property type="molecule type" value="Genomic_DNA"/>
</dbReference>
<dbReference type="SUPFAM" id="SSF52540">
    <property type="entry name" value="P-loop containing nucleoside triphosphate hydrolases"/>
    <property type="match status" value="1"/>
</dbReference>
<dbReference type="InterPro" id="IPR036770">
    <property type="entry name" value="Ankyrin_rpt-contain_sf"/>
</dbReference>
<feature type="repeat" description="ANK" evidence="2">
    <location>
        <begin position="494"/>
        <end position="527"/>
    </location>
</feature>
<feature type="non-terminal residue" evidence="5">
    <location>
        <position position="1"/>
    </location>
</feature>